<dbReference type="PANTHER" id="PTHR43881">
    <property type="entry name" value="GAMMA-GLUTAMYLTRANSPEPTIDASE (AFU_ORTHOLOGUE AFUA_4G13580)"/>
    <property type="match status" value="1"/>
</dbReference>
<accession>A0A9Q0NGK4</accession>
<name>A0A9Q0NGK4_9DIPT</name>
<gene>
    <name evidence="1" type="primary">ywrD_1</name>
    <name evidence="1" type="ORF">Bhyg_05130</name>
</gene>
<dbReference type="GO" id="GO:0016787">
    <property type="term" value="F:hydrolase activity"/>
    <property type="evidence" value="ECO:0007669"/>
    <property type="project" value="UniProtKB-KW"/>
</dbReference>
<dbReference type="InterPro" id="IPR043138">
    <property type="entry name" value="GGT_lsub"/>
</dbReference>
<protein>
    <submittedName>
        <fullName evidence="1">Glutathione hydrolase-like YwrD proenzyme</fullName>
    </submittedName>
</protein>
<dbReference type="PRINTS" id="PR01210">
    <property type="entry name" value="GGTRANSPTASE"/>
</dbReference>
<dbReference type="Gene3D" id="1.10.246.130">
    <property type="match status" value="1"/>
</dbReference>
<keyword evidence="1" id="KW-0378">Hydrolase</keyword>
<dbReference type="InterPro" id="IPR052896">
    <property type="entry name" value="GGT-like_enzyme"/>
</dbReference>
<organism evidence="1 2">
    <name type="scientific">Pseudolycoriella hygida</name>
    <dbReference type="NCBI Taxonomy" id="35572"/>
    <lineage>
        <taxon>Eukaryota</taxon>
        <taxon>Metazoa</taxon>
        <taxon>Ecdysozoa</taxon>
        <taxon>Arthropoda</taxon>
        <taxon>Hexapoda</taxon>
        <taxon>Insecta</taxon>
        <taxon>Pterygota</taxon>
        <taxon>Neoptera</taxon>
        <taxon>Endopterygota</taxon>
        <taxon>Diptera</taxon>
        <taxon>Nematocera</taxon>
        <taxon>Sciaroidea</taxon>
        <taxon>Sciaridae</taxon>
        <taxon>Pseudolycoriella</taxon>
    </lineage>
</organism>
<dbReference type="Proteomes" id="UP001151699">
    <property type="component" value="Chromosome A"/>
</dbReference>
<dbReference type="PANTHER" id="PTHR43881:SF1">
    <property type="entry name" value="GAMMA-GLUTAMYLTRANSPEPTIDASE (AFU_ORTHOLOGUE AFUA_4G13580)"/>
    <property type="match status" value="1"/>
</dbReference>
<evidence type="ECO:0000313" key="1">
    <source>
        <dbReference type="EMBL" id="KAJ6649889.1"/>
    </source>
</evidence>
<dbReference type="Pfam" id="PF01019">
    <property type="entry name" value="G_glu_transpept"/>
    <property type="match status" value="2"/>
</dbReference>
<dbReference type="EMBL" id="WJQU01000001">
    <property type="protein sequence ID" value="KAJ6649889.1"/>
    <property type="molecule type" value="Genomic_DNA"/>
</dbReference>
<dbReference type="InterPro" id="IPR029055">
    <property type="entry name" value="Ntn_hydrolases_N"/>
</dbReference>
<dbReference type="OrthoDB" id="2015213at2759"/>
<comment type="caution">
    <text evidence="1">The sequence shown here is derived from an EMBL/GenBank/DDBJ whole genome shotgun (WGS) entry which is preliminary data.</text>
</comment>
<dbReference type="InterPro" id="IPR043137">
    <property type="entry name" value="GGT_ssub_C"/>
</dbReference>
<proteinExistence type="predicted"/>
<dbReference type="SUPFAM" id="SSF56235">
    <property type="entry name" value="N-terminal nucleophile aminohydrolases (Ntn hydrolases)"/>
    <property type="match status" value="2"/>
</dbReference>
<evidence type="ECO:0000313" key="2">
    <source>
        <dbReference type="Proteomes" id="UP001151699"/>
    </source>
</evidence>
<sequence length="640" mass="70032">MCELFLNFGKWRIELGPLTLVNIFYSTISAISTRKKANMDGLWNSRRSAVYARNGMVACSQPLAAEAGLSILKQGGNAVDAAVAVAAALNVTQPTSTGKIVSFFNLVEFVRRKIQKKNREIFNLIYDEKLSWRIWGFTELITQVETDHSIHTSSLVCGLGGDAFLLYFDAAKKEVKGINGSGRCPLNQSIATFENLGYSEENRPPTTHPLFITVPGAAAAWVDAVELFGSQKLTLGEILAPATRMAEEGFPVAPVCAYYWGRSERLLQNASNGNEMLLNGYAPKEGEIMKMPFLAETFRELAANKKNGFYQGRIAQAIVDVIQENGGHMTLSDLQNHVSTQDEPVHVNYRGVDVYEMPPNGQGITALLALNILEGFNLDGMRHNSPEHLHIIIESLRLAFADARFYIADPAFESVPVAGLLSKEYAAERRSLINLQRAANNFEHGYPPNFSNTVYFCVVDGQGNACSFINSNYQGFGTGIIPKGCGFTLQNRGANFSLDPNHVNSLQPGKRPYHTIIPGMALKDGELYCPFGVMGGFMQPQGHLQVISNMVDFGMNPQEAIDAPRVEIDGGTAAGRILLEDGIPIETVRILEKIGHRQPTIVTGWNRSNFGTGQIILRNPTTGVLCAGSDPRNDGHAVGW</sequence>
<dbReference type="Gene3D" id="3.60.20.40">
    <property type="match status" value="1"/>
</dbReference>
<dbReference type="AlphaFoldDB" id="A0A9Q0NGK4"/>
<reference evidence="1" key="1">
    <citation type="submission" date="2022-07" db="EMBL/GenBank/DDBJ databases">
        <authorList>
            <person name="Trinca V."/>
            <person name="Uliana J.V.C."/>
            <person name="Torres T.T."/>
            <person name="Ward R.J."/>
            <person name="Monesi N."/>
        </authorList>
    </citation>
    <scope>NUCLEOTIDE SEQUENCE</scope>
    <source>
        <strain evidence="1">HSMRA1968</strain>
        <tissue evidence="1">Whole embryos</tissue>
    </source>
</reference>
<keyword evidence="2" id="KW-1185">Reference proteome</keyword>